<dbReference type="EMBL" id="VSRR010000104">
    <property type="protein sequence ID" value="MPC10172.1"/>
    <property type="molecule type" value="Genomic_DNA"/>
</dbReference>
<organism evidence="1 2">
    <name type="scientific">Portunus trituberculatus</name>
    <name type="common">Swimming crab</name>
    <name type="synonym">Neptunus trituberculatus</name>
    <dbReference type="NCBI Taxonomy" id="210409"/>
    <lineage>
        <taxon>Eukaryota</taxon>
        <taxon>Metazoa</taxon>
        <taxon>Ecdysozoa</taxon>
        <taxon>Arthropoda</taxon>
        <taxon>Crustacea</taxon>
        <taxon>Multicrustacea</taxon>
        <taxon>Malacostraca</taxon>
        <taxon>Eumalacostraca</taxon>
        <taxon>Eucarida</taxon>
        <taxon>Decapoda</taxon>
        <taxon>Pleocyemata</taxon>
        <taxon>Brachyura</taxon>
        <taxon>Eubrachyura</taxon>
        <taxon>Portunoidea</taxon>
        <taxon>Portunidae</taxon>
        <taxon>Portuninae</taxon>
        <taxon>Portunus</taxon>
    </lineage>
</organism>
<proteinExistence type="predicted"/>
<name>A0A5B7CKF3_PORTR</name>
<sequence>MVLSRQGFSGYISLVLGVWLAYTAKSDSFQQISDLVSFPATHCSLTELYWKQPEGKKPQGSCTNCVVLWWCGGGHHTTPEYWWCSSVVVWYGVPWGSRTPRLSS</sequence>
<evidence type="ECO:0000313" key="2">
    <source>
        <dbReference type="Proteomes" id="UP000324222"/>
    </source>
</evidence>
<keyword evidence="2" id="KW-1185">Reference proteome</keyword>
<comment type="caution">
    <text evidence="1">The sequence shown here is derived from an EMBL/GenBank/DDBJ whole genome shotgun (WGS) entry which is preliminary data.</text>
</comment>
<dbReference type="AlphaFoldDB" id="A0A5B7CKF3"/>
<reference evidence="1 2" key="1">
    <citation type="submission" date="2019-05" db="EMBL/GenBank/DDBJ databases">
        <title>Another draft genome of Portunus trituberculatus and its Hox gene families provides insights of decapod evolution.</title>
        <authorList>
            <person name="Jeong J.-H."/>
            <person name="Song I."/>
            <person name="Kim S."/>
            <person name="Choi T."/>
            <person name="Kim D."/>
            <person name="Ryu S."/>
            <person name="Kim W."/>
        </authorList>
    </citation>
    <scope>NUCLEOTIDE SEQUENCE [LARGE SCALE GENOMIC DNA]</scope>
    <source>
        <tissue evidence="1">Muscle</tissue>
    </source>
</reference>
<evidence type="ECO:0000313" key="1">
    <source>
        <dbReference type="EMBL" id="MPC10172.1"/>
    </source>
</evidence>
<protein>
    <submittedName>
        <fullName evidence="1">Uncharacterized protein</fullName>
    </submittedName>
</protein>
<accession>A0A5B7CKF3</accession>
<dbReference type="Proteomes" id="UP000324222">
    <property type="component" value="Unassembled WGS sequence"/>
</dbReference>
<gene>
    <name evidence="1" type="ORF">E2C01_002802</name>
</gene>